<sequence>MTENPTSTALAELYVDEDKTHRSLVPDDVVIRDYLSCINDDTWVRHAELVNFSDLRDTETGEVEKEKVLRSYIEERRRNNNERRDLVMEGILWQEKFMEEYKRGQRTQDGTEATNYKKALMSKFRGKRGTDSNKASSDDVKAINYHTTGMGHRSSVPAPTVPESTACDQTPSVYSGRPIEEPITNHDNVTKEEVTQPALEEGIQEHQGVAVGKTAEDMGEEAPQGDVAEAEPSNEAGRNQAEEAPQGDVAEAEPSNEAGQSQAEDAPQGDAAEAEPSNEAGRNQAEEAPQGDAAEAEPSNEAGQSQAEDAPQGDAAEAEPSNEAGQSQTEEAPQGETAEAEPSNEACQSQAEEAPQGDAAEAEPSNEAGQSQAEDAPQGDVAEAEPSNEAGQSQAEEAPQGDVAEAE</sequence>
<reference evidence="2" key="1">
    <citation type="journal article" date="2012" name="Proc. Natl. Acad. Sci. U.S.A.">
        <title>Antigenic diversity is generated by distinct evolutionary mechanisms in African trypanosome species.</title>
        <authorList>
            <person name="Jackson A.P."/>
            <person name="Berry A."/>
            <person name="Aslett M."/>
            <person name="Allison H.C."/>
            <person name="Burton P."/>
            <person name="Vavrova-Anderson J."/>
            <person name="Brown R."/>
            <person name="Browne H."/>
            <person name="Corton N."/>
            <person name="Hauser H."/>
            <person name="Gamble J."/>
            <person name="Gilderthorp R."/>
            <person name="Marcello L."/>
            <person name="McQuillan J."/>
            <person name="Otto T.D."/>
            <person name="Quail M.A."/>
            <person name="Sanders M.J."/>
            <person name="van Tonder A."/>
            <person name="Ginger M.L."/>
            <person name="Field M.C."/>
            <person name="Barry J.D."/>
            <person name="Hertz-Fowler C."/>
            <person name="Berriman M."/>
        </authorList>
    </citation>
    <scope>NUCLEOTIDE SEQUENCE</scope>
    <source>
        <strain evidence="2">IL3000</strain>
    </source>
</reference>
<feature type="region of interest" description="Disordered" evidence="1">
    <location>
        <begin position="188"/>
        <end position="407"/>
    </location>
</feature>
<name>G0V2X5_TRYCI</name>
<dbReference type="EMBL" id="HE575324">
    <property type="protein sequence ID" value="CCC95998.1"/>
    <property type="molecule type" value="Genomic_DNA"/>
</dbReference>
<feature type="compositionally biased region" description="Polar residues" evidence="1">
    <location>
        <begin position="162"/>
        <end position="173"/>
    </location>
</feature>
<feature type="region of interest" description="Disordered" evidence="1">
    <location>
        <begin position="148"/>
        <end position="174"/>
    </location>
</feature>
<gene>
    <name evidence="2" type="ORF">TCIL3000_11_15150</name>
</gene>
<proteinExistence type="predicted"/>
<evidence type="ECO:0000256" key="1">
    <source>
        <dbReference type="SAM" id="MobiDB-lite"/>
    </source>
</evidence>
<accession>G0V2X5</accession>
<organism evidence="2">
    <name type="scientific">Trypanosoma congolense (strain IL3000)</name>
    <dbReference type="NCBI Taxonomy" id="1068625"/>
    <lineage>
        <taxon>Eukaryota</taxon>
        <taxon>Discoba</taxon>
        <taxon>Euglenozoa</taxon>
        <taxon>Kinetoplastea</taxon>
        <taxon>Metakinetoplastina</taxon>
        <taxon>Trypanosomatida</taxon>
        <taxon>Trypanosomatidae</taxon>
        <taxon>Trypanosoma</taxon>
        <taxon>Nannomonas</taxon>
    </lineage>
</organism>
<dbReference type="AlphaFoldDB" id="G0V2X5"/>
<dbReference type="VEuPathDB" id="TriTrypDB:TcIL3000.11.15150"/>
<evidence type="ECO:0000313" key="2">
    <source>
        <dbReference type="EMBL" id="CCC95998.1"/>
    </source>
</evidence>
<protein>
    <submittedName>
        <fullName evidence="2">Uncharacterized protein TCIL3000_11_15150</fullName>
    </submittedName>
</protein>